<dbReference type="AlphaFoldDB" id="A0A1E1WF90"/>
<name>A0A1E1WF90_PECGO</name>
<reference evidence="1" key="1">
    <citation type="submission" date="2015-09" db="EMBL/GenBank/DDBJ databases">
        <title>De novo assembly of Pectinophora gossypiella (Pink Bollworm) gut transcriptome.</title>
        <authorList>
            <person name="Tassone E.E."/>
        </authorList>
    </citation>
    <scope>NUCLEOTIDE SEQUENCE</scope>
</reference>
<accession>A0A1E1WF90</accession>
<dbReference type="OrthoDB" id="7467070at2759"/>
<sequence>MTKAQAESIARQRQVITALPAVDTNAPLETVMLKTNQLKDGAHASNSTHDTSDDLRKIRKARNEINDATATDPLESRPNSLTGDISEIKIETNDLPDNEEMISGDIDTNLANLSLLRNALTRDSTKVLRDDEMVFLNAAVRRDRTVDNTIGAITSTVNAEGVKVNRNNY</sequence>
<protein>
    <submittedName>
        <fullName evidence="1">Uncharacterized protein</fullName>
    </submittedName>
</protein>
<gene>
    <name evidence="1" type="ORF">g.11323</name>
</gene>
<evidence type="ECO:0000313" key="1">
    <source>
        <dbReference type="EMBL" id="JAT85531.1"/>
    </source>
</evidence>
<feature type="non-terminal residue" evidence="1">
    <location>
        <position position="169"/>
    </location>
</feature>
<organism evidence="1">
    <name type="scientific">Pectinophora gossypiella</name>
    <name type="common">Cotton pink bollworm</name>
    <name type="synonym">Depressaria gossypiella</name>
    <dbReference type="NCBI Taxonomy" id="13191"/>
    <lineage>
        <taxon>Eukaryota</taxon>
        <taxon>Metazoa</taxon>
        <taxon>Ecdysozoa</taxon>
        <taxon>Arthropoda</taxon>
        <taxon>Hexapoda</taxon>
        <taxon>Insecta</taxon>
        <taxon>Pterygota</taxon>
        <taxon>Neoptera</taxon>
        <taxon>Endopterygota</taxon>
        <taxon>Lepidoptera</taxon>
        <taxon>Glossata</taxon>
        <taxon>Ditrysia</taxon>
        <taxon>Gelechioidea</taxon>
        <taxon>Gelechiidae</taxon>
        <taxon>Apatetrinae</taxon>
        <taxon>Pectinophora</taxon>
    </lineage>
</organism>
<proteinExistence type="predicted"/>
<dbReference type="EMBL" id="GDQN01005523">
    <property type="protein sequence ID" value="JAT85531.1"/>
    <property type="molecule type" value="Transcribed_RNA"/>
</dbReference>